<dbReference type="SFLD" id="SFLDS00019">
    <property type="entry name" value="Glutathione_Transferase_(cytos"/>
    <property type="match status" value="1"/>
</dbReference>
<dbReference type="InterPro" id="IPR040079">
    <property type="entry name" value="Glutathione_S-Trfase"/>
</dbReference>
<evidence type="ECO:0000256" key="5">
    <source>
        <dbReference type="ARBA" id="ARBA00041523"/>
    </source>
</evidence>
<comment type="catalytic activity">
    <reaction evidence="6">
        <text>RX + glutathione = an S-substituted glutathione + a halide anion + H(+)</text>
        <dbReference type="Rhea" id="RHEA:16437"/>
        <dbReference type="ChEBI" id="CHEBI:15378"/>
        <dbReference type="ChEBI" id="CHEBI:16042"/>
        <dbReference type="ChEBI" id="CHEBI:17792"/>
        <dbReference type="ChEBI" id="CHEBI:57925"/>
        <dbReference type="ChEBI" id="CHEBI:90779"/>
        <dbReference type="EC" id="2.5.1.18"/>
    </reaction>
</comment>
<evidence type="ECO:0000256" key="6">
    <source>
        <dbReference type="ARBA" id="ARBA00047960"/>
    </source>
</evidence>
<name>Q17MB0_AEDAE</name>
<reference evidence="9" key="1">
    <citation type="submission" date="2005-10" db="EMBL/GenBank/DDBJ databases">
        <authorList>
            <person name="Loftus B.J."/>
            <person name="Nene V.M."/>
            <person name="Hannick L.I."/>
            <person name="Bidwell S."/>
            <person name="Haas B."/>
            <person name="Amedeo P."/>
            <person name="Orvis J."/>
            <person name="Wortman J.R."/>
            <person name="White O.R."/>
            <person name="Salzberg S."/>
            <person name="Shumway M."/>
            <person name="Koo H."/>
            <person name="Zhao Y."/>
            <person name="Holmes M."/>
            <person name="Miller J."/>
            <person name="Schatz M."/>
            <person name="Pop M."/>
            <person name="Pai G."/>
            <person name="Utterback T."/>
            <person name="Rogers Y.-H."/>
            <person name="Kravitz S."/>
            <person name="Fraser C.M."/>
        </authorList>
    </citation>
    <scope>NUCLEOTIDE SEQUENCE</scope>
    <source>
        <strain evidence="9">Liverpool</strain>
    </source>
</reference>
<comment type="similarity">
    <text evidence="1">Belongs to the GST superfamily. Theta family.</text>
</comment>
<dbReference type="VEuPathDB" id="VectorBase:AAEL026530"/>
<organism evidence="9 10">
    <name type="scientific">Aedes aegypti</name>
    <name type="common">Yellowfever mosquito</name>
    <name type="synonym">Culex aegypti</name>
    <dbReference type="NCBI Taxonomy" id="7159"/>
    <lineage>
        <taxon>Eukaryota</taxon>
        <taxon>Metazoa</taxon>
        <taxon>Ecdysozoa</taxon>
        <taxon>Arthropoda</taxon>
        <taxon>Hexapoda</taxon>
        <taxon>Insecta</taxon>
        <taxon>Pterygota</taxon>
        <taxon>Neoptera</taxon>
        <taxon>Endopterygota</taxon>
        <taxon>Diptera</taxon>
        <taxon>Nematocera</taxon>
        <taxon>Culicoidea</taxon>
        <taxon>Culicidae</taxon>
        <taxon>Culicinae</taxon>
        <taxon>Aedini</taxon>
        <taxon>Aedes</taxon>
        <taxon>Stegomyia</taxon>
    </lineage>
</organism>
<sequence>MDFYYLPGSAPCRAVQMTAATVGVELNPKLVNLMNGDQLKPEFLKLNPQHCLPTLVDGDFVLWESRAIAIYLVEQYGDSDQLYSKQPRQRAVVNQRLFFDATVLYPRFAEAFYPEMKLPGESEREKLDQAVEMLDKFLEGKQFVAGGDGLTVADISILATMTTFDVAGYDLGKYRNVGEWYKRVSAVTPGWKENRRGALQAILYRDFFQVYYPKYFSGEMLGCNEMDSAELLKFLDQFLDGMMFLIGEAMSYIDQQVISIVDKIEETGVNMGLYPNVLSWTTRIKSYALK</sequence>
<dbReference type="PROSITE" id="PS50405">
    <property type="entry name" value="GST_CTER"/>
    <property type="match status" value="1"/>
</dbReference>
<dbReference type="InterPro" id="IPR010987">
    <property type="entry name" value="Glutathione-S-Trfase_C-like"/>
</dbReference>
<dbReference type="GO" id="GO:0004364">
    <property type="term" value="F:glutathione transferase activity"/>
    <property type="evidence" value="ECO:0007669"/>
    <property type="project" value="UniProtKB-EC"/>
</dbReference>
<dbReference type="OMA" id="MFFRQDI"/>
<proteinExistence type="inferred from homology"/>
<reference evidence="9" key="2">
    <citation type="journal article" date="2007" name="Science">
        <title>Genome sequence of Aedes aegypti, a major arbovirus vector.</title>
        <authorList>
            <person name="Nene V."/>
            <person name="Wortman J.R."/>
            <person name="Lawson D."/>
            <person name="Haas B."/>
            <person name="Kodira C."/>
            <person name="Tu Z.J."/>
            <person name="Loftus B."/>
            <person name="Xi Z."/>
            <person name="Megy K."/>
            <person name="Grabherr M."/>
            <person name="Ren Q."/>
            <person name="Zdobnov E.M."/>
            <person name="Lobo N.F."/>
            <person name="Campbell K.S."/>
            <person name="Brown S.E."/>
            <person name="Bonaldo M.F."/>
            <person name="Zhu J."/>
            <person name="Sinkins S.P."/>
            <person name="Hogenkamp D.G."/>
            <person name="Amedeo P."/>
            <person name="Arensburger P."/>
            <person name="Atkinson P.W."/>
            <person name="Bidwell S."/>
            <person name="Biedler J."/>
            <person name="Birney E."/>
            <person name="Bruggner R.V."/>
            <person name="Costas J."/>
            <person name="Coy M.R."/>
            <person name="Crabtree J."/>
            <person name="Crawford M."/>
            <person name="Debruyn B."/>
            <person name="Decaprio D."/>
            <person name="Eiglmeier K."/>
            <person name="Eisenstadt E."/>
            <person name="El-Dorry H."/>
            <person name="Gelbart W.M."/>
            <person name="Gomes S.L."/>
            <person name="Hammond M."/>
            <person name="Hannick L.I."/>
            <person name="Hogan J.R."/>
            <person name="Holmes M.H."/>
            <person name="Jaffe D."/>
            <person name="Johnston J.S."/>
            <person name="Kennedy R.C."/>
            <person name="Koo H."/>
            <person name="Kravitz S."/>
            <person name="Kriventseva E.V."/>
            <person name="Kulp D."/>
            <person name="Labutti K."/>
            <person name="Lee E."/>
            <person name="Li S."/>
            <person name="Lovin D.D."/>
            <person name="Mao C."/>
            <person name="Mauceli E."/>
            <person name="Menck C.F."/>
            <person name="Miller J.R."/>
            <person name="Montgomery P."/>
            <person name="Mori A."/>
            <person name="Nascimento A.L."/>
            <person name="Naveira H.F."/>
            <person name="Nusbaum C."/>
            <person name="O'leary S."/>
            <person name="Orvis J."/>
            <person name="Pertea M."/>
            <person name="Quesneville H."/>
            <person name="Reidenbach K.R."/>
            <person name="Rogers Y.H."/>
            <person name="Roth C.W."/>
            <person name="Schneider J.R."/>
            <person name="Schatz M."/>
            <person name="Shumway M."/>
            <person name="Stanke M."/>
            <person name="Stinson E.O."/>
            <person name="Tubio J.M."/>
            <person name="Vanzee J.P."/>
            <person name="Verjovski-Almeida S."/>
            <person name="Werner D."/>
            <person name="White O."/>
            <person name="Wyder S."/>
            <person name="Zeng Q."/>
            <person name="Zhao Q."/>
            <person name="Zhao Y."/>
            <person name="Hill C.A."/>
            <person name="Raikhel A.S."/>
            <person name="Soares M.B."/>
            <person name="Knudson D.L."/>
            <person name="Lee N.H."/>
            <person name="Galagan J."/>
            <person name="Salzberg S.L."/>
            <person name="Paulsen I.T."/>
            <person name="Dimopoulos G."/>
            <person name="Collins F.H."/>
            <person name="Birren B."/>
            <person name="Fraser-Liggett C.M."/>
            <person name="Severson D.W."/>
        </authorList>
    </citation>
    <scope>NUCLEOTIDE SEQUENCE [LARGE SCALE GENOMIC DNA]</scope>
    <source>
        <strain evidence="9">Liverpool</strain>
    </source>
</reference>
<evidence type="ECO:0000313" key="10">
    <source>
        <dbReference type="Proteomes" id="UP000682892"/>
    </source>
</evidence>
<comment type="subunit">
    <text evidence="2">Homodimer.</text>
</comment>
<dbReference type="Gene3D" id="1.20.1050.10">
    <property type="match status" value="2"/>
</dbReference>
<feature type="domain" description="GST N-terminal" evidence="7">
    <location>
        <begin position="1"/>
        <end position="80"/>
    </location>
</feature>
<keyword evidence="4" id="KW-0808">Transferase</keyword>
<reference evidence="9" key="3">
    <citation type="submission" date="2012-09" db="EMBL/GenBank/DDBJ databases">
        <authorList>
            <consortium name="VectorBase"/>
        </authorList>
    </citation>
    <scope>NUCLEOTIDE SEQUENCE</scope>
    <source>
        <strain evidence="9">Liverpool</strain>
    </source>
</reference>
<dbReference type="PhylomeDB" id="Q17MB0"/>
<dbReference type="SUPFAM" id="SSF47616">
    <property type="entry name" value="GST C-terminal domain-like"/>
    <property type="match status" value="2"/>
</dbReference>
<dbReference type="Pfam" id="PF02798">
    <property type="entry name" value="GST_N"/>
    <property type="match status" value="1"/>
</dbReference>
<dbReference type="InterPro" id="IPR004045">
    <property type="entry name" value="Glutathione_S-Trfase_N"/>
</dbReference>
<dbReference type="Proteomes" id="UP000682892">
    <property type="component" value="Unassembled WGS sequence"/>
</dbReference>
<dbReference type="Gene3D" id="3.40.30.10">
    <property type="entry name" value="Glutaredoxin"/>
    <property type="match status" value="1"/>
</dbReference>
<dbReference type="EMBL" id="CH477207">
    <property type="protein sequence ID" value="EAT47839.1"/>
    <property type="molecule type" value="Genomic_DNA"/>
</dbReference>
<dbReference type="CDD" id="cd03177">
    <property type="entry name" value="GST_C_Delta_Epsilon"/>
    <property type="match status" value="1"/>
</dbReference>
<dbReference type="Pfam" id="PF13410">
    <property type="entry name" value="GST_C_2"/>
    <property type="match status" value="1"/>
</dbReference>
<dbReference type="SUPFAM" id="SSF52833">
    <property type="entry name" value="Thioredoxin-like"/>
    <property type="match status" value="1"/>
</dbReference>
<evidence type="ECO:0000259" key="7">
    <source>
        <dbReference type="PROSITE" id="PS50404"/>
    </source>
</evidence>
<dbReference type="PaxDb" id="7159-AAEL001078-PA"/>
<feature type="domain" description="GST C-terminal" evidence="8">
    <location>
        <begin position="86"/>
        <end position="207"/>
    </location>
</feature>
<evidence type="ECO:0000313" key="9">
    <source>
        <dbReference type="EMBL" id="EAT47839.1"/>
    </source>
</evidence>
<dbReference type="FunFam" id="3.40.30.10:FF:000034">
    <property type="entry name" value="glutathione S-transferase 1"/>
    <property type="match status" value="1"/>
</dbReference>
<dbReference type="PANTHER" id="PTHR43969">
    <property type="entry name" value="GLUTATHIONE S TRANSFERASE D10, ISOFORM A-RELATED"/>
    <property type="match status" value="1"/>
</dbReference>
<dbReference type="AlphaFoldDB" id="Q17MB0"/>
<evidence type="ECO:0000256" key="4">
    <source>
        <dbReference type="ARBA" id="ARBA00022679"/>
    </source>
</evidence>
<evidence type="ECO:0000256" key="2">
    <source>
        <dbReference type="ARBA" id="ARBA00011738"/>
    </source>
</evidence>
<dbReference type="SMR" id="Q17MB0"/>
<dbReference type="SFLD" id="SFLDG01153">
    <property type="entry name" value="Main.4:_Theta-like"/>
    <property type="match status" value="1"/>
</dbReference>
<gene>
    <name evidence="9" type="primary">GSTD2</name>
    <name evidence="9" type="ORF">AaeL_AAEL001078</name>
</gene>
<dbReference type="PROSITE" id="PS50404">
    <property type="entry name" value="GST_NTER"/>
    <property type="match status" value="1"/>
</dbReference>
<dbReference type="FunFam" id="1.20.1050.10:FF:000007">
    <property type="entry name" value="Glutathione S-transferase 1-1"/>
    <property type="match status" value="1"/>
</dbReference>
<evidence type="ECO:0000259" key="8">
    <source>
        <dbReference type="PROSITE" id="PS50405"/>
    </source>
</evidence>
<dbReference type="InterPro" id="IPR036249">
    <property type="entry name" value="Thioredoxin-like_sf"/>
</dbReference>
<dbReference type="eggNOG" id="KOG0867">
    <property type="taxonomic scope" value="Eukaryota"/>
</dbReference>
<dbReference type="PANTHER" id="PTHR43969:SF9">
    <property type="entry name" value="GLUTATHIONE S TRANSFERASE D10, ISOFORM A-RELATED"/>
    <property type="match status" value="1"/>
</dbReference>
<accession>Q17MB0</accession>
<evidence type="ECO:0000256" key="3">
    <source>
        <dbReference type="ARBA" id="ARBA00012452"/>
    </source>
</evidence>
<dbReference type="STRING" id="7159.Q17MB0"/>
<dbReference type="EC" id="2.5.1.18" evidence="3"/>
<dbReference type="GO" id="GO:0006749">
    <property type="term" value="P:glutathione metabolic process"/>
    <property type="evidence" value="ECO:0007669"/>
    <property type="project" value="TreeGrafter"/>
</dbReference>
<dbReference type="CDD" id="cd03045">
    <property type="entry name" value="GST_N_Delta_Epsilon"/>
    <property type="match status" value="1"/>
</dbReference>
<evidence type="ECO:0000256" key="1">
    <source>
        <dbReference type="ARBA" id="ARBA00009899"/>
    </source>
</evidence>
<dbReference type="SFLD" id="SFLDG00358">
    <property type="entry name" value="Main_(cytGST)"/>
    <property type="match status" value="1"/>
</dbReference>
<protein>
    <recommendedName>
        <fullName evidence="3">glutathione transferase</fullName>
        <ecNumber evidence="3">2.5.1.18</ecNumber>
    </recommendedName>
    <alternativeName>
        <fullName evidence="5">GST class-theta</fullName>
    </alternativeName>
</protein>
<dbReference type="InterPro" id="IPR036282">
    <property type="entry name" value="Glutathione-S-Trfase_C_sf"/>
</dbReference>
<dbReference type="HOGENOM" id="CLU_011226_2_1_1"/>